<evidence type="ECO:0000256" key="1">
    <source>
        <dbReference type="ARBA" id="ARBA00022801"/>
    </source>
</evidence>
<evidence type="ECO:0000313" key="3">
    <source>
        <dbReference type="EMBL" id="MFC4264981.1"/>
    </source>
</evidence>
<evidence type="ECO:0000313" key="4">
    <source>
        <dbReference type="Proteomes" id="UP001595773"/>
    </source>
</evidence>
<dbReference type="InterPro" id="IPR029058">
    <property type="entry name" value="AB_hydrolase_fold"/>
</dbReference>
<dbReference type="PANTHER" id="PTHR48081">
    <property type="entry name" value="AB HYDROLASE SUPERFAMILY PROTEIN C4A8.06C"/>
    <property type="match status" value="1"/>
</dbReference>
<sequence length="256" mass="26627">MTSRQRYAYGSDPSQWAELFLPDGYGHPDSVGIAGVAVVIHGGYWRSTYGAELGEPLAADLAAHGIPAWNLEYRRMGNGGGWPQTFADIAAGIDALSEPASVHGLDLSRVVALGHSAGGQLAVWAAGRSAFPAGAVGANPAVPLSGVVSASGVLNLAQAKQLRLSGGAVKKLLGRKVSLADPMEALPLPVPVYAVHALNDQHVPASQSHSYVEAALRSGAEAHLVEVPGDHFDLIDVSSDAYSVCRGLVRRLMQRA</sequence>
<comment type="caution">
    <text evidence="3">The sequence shown here is derived from an EMBL/GenBank/DDBJ whole genome shotgun (WGS) entry which is preliminary data.</text>
</comment>
<keyword evidence="1 3" id="KW-0378">Hydrolase</keyword>
<dbReference type="SUPFAM" id="SSF53474">
    <property type="entry name" value="alpha/beta-Hydrolases"/>
    <property type="match status" value="1"/>
</dbReference>
<dbReference type="InterPro" id="IPR049492">
    <property type="entry name" value="BD-FAE-like_dom"/>
</dbReference>
<dbReference type="EMBL" id="JBHSCQ010000005">
    <property type="protein sequence ID" value="MFC4264981.1"/>
    <property type="molecule type" value="Genomic_DNA"/>
</dbReference>
<reference evidence="4" key="1">
    <citation type="journal article" date="2019" name="Int. J. Syst. Evol. Microbiol.">
        <title>The Global Catalogue of Microorganisms (GCM) 10K type strain sequencing project: providing services to taxonomists for standard genome sequencing and annotation.</title>
        <authorList>
            <consortium name="The Broad Institute Genomics Platform"/>
            <consortium name="The Broad Institute Genome Sequencing Center for Infectious Disease"/>
            <person name="Wu L."/>
            <person name="Ma J."/>
        </authorList>
    </citation>
    <scope>NUCLEOTIDE SEQUENCE [LARGE SCALE GENOMIC DNA]</scope>
    <source>
        <strain evidence="4">CGMCC 1.10698</strain>
    </source>
</reference>
<dbReference type="InterPro" id="IPR050300">
    <property type="entry name" value="GDXG_lipolytic_enzyme"/>
</dbReference>
<organism evidence="3 4">
    <name type="scientific">Arthrobacter cryoconiti</name>
    <dbReference type="NCBI Taxonomy" id="748907"/>
    <lineage>
        <taxon>Bacteria</taxon>
        <taxon>Bacillati</taxon>
        <taxon>Actinomycetota</taxon>
        <taxon>Actinomycetes</taxon>
        <taxon>Micrococcales</taxon>
        <taxon>Micrococcaceae</taxon>
        <taxon>Arthrobacter</taxon>
    </lineage>
</organism>
<name>A0ABV8QXJ1_9MICC</name>
<accession>A0ABV8QXJ1</accession>
<keyword evidence="4" id="KW-1185">Reference proteome</keyword>
<dbReference type="GO" id="GO:0016787">
    <property type="term" value="F:hydrolase activity"/>
    <property type="evidence" value="ECO:0007669"/>
    <property type="project" value="UniProtKB-KW"/>
</dbReference>
<gene>
    <name evidence="3" type="ORF">ACFOW9_05135</name>
</gene>
<dbReference type="Proteomes" id="UP001595773">
    <property type="component" value="Unassembled WGS sequence"/>
</dbReference>
<dbReference type="Gene3D" id="3.40.50.1820">
    <property type="entry name" value="alpha/beta hydrolase"/>
    <property type="match status" value="1"/>
</dbReference>
<feature type="domain" description="BD-FAE-like" evidence="2">
    <location>
        <begin position="35"/>
        <end position="211"/>
    </location>
</feature>
<protein>
    <submittedName>
        <fullName evidence="3">Alpha/beta hydrolase</fullName>
    </submittedName>
</protein>
<dbReference type="RefSeq" id="WP_230066603.1">
    <property type="nucleotide sequence ID" value="NZ_BAABLL010000019.1"/>
</dbReference>
<proteinExistence type="predicted"/>
<evidence type="ECO:0000259" key="2">
    <source>
        <dbReference type="Pfam" id="PF20434"/>
    </source>
</evidence>
<dbReference type="PANTHER" id="PTHR48081:SF33">
    <property type="entry name" value="KYNURENINE FORMAMIDASE"/>
    <property type="match status" value="1"/>
</dbReference>
<dbReference type="Pfam" id="PF20434">
    <property type="entry name" value="BD-FAE"/>
    <property type="match status" value="1"/>
</dbReference>